<dbReference type="NCBIfam" id="TIGR02022">
    <property type="entry name" value="hutF"/>
    <property type="match status" value="1"/>
</dbReference>
<evidence type="ECO:0000256" key="1">
    <source>
        <dbReference type="ARBA" id="ARBA00001947"/>
    </source>
</evidence>
<dbReference type="CDD" id="cd01313">
    <property type="entry name" value="Met_dep_hydrolase_E"/>
    <property type="match status" value="1"/>
</dbReference>
<feature type="domain" description="Amidohydrolase-related" evidence="5">
    <location>
        <begin position="45"/>
        <end position="423"/>
    </location>
</feature>
<proteinExistence type="predicted"/>
<dbReference type="GO" id="GO:0050416">
    <property type="term" value="F:formimidoylglutamate deiminase activity"/>
    <property type="evidence" value="ECO:0007669"/>
    <property type="project" value="UniProtKB-EC"/>
</dbReference>
<keyword evidence="2" id="KW-0479">Metal-binding</keyword>
<dbReference type="OrthoDB" id="9796020at2"/>
<dbReference type="InterPro" id="IPR010252">
    <property type="entry name" value="HutF"/>
</dbReference>
<feature type="domain" description="Formimidoylglutamate deiminase N-terminal" evidence="6">
    <location>
        <begin position="1"/>
        <end position="43"/>
    </location>
</feature>
<dbReference type="NCBIfam" id="NF006681">
    <property type="entry name" value="PRK09229.1-2"/>
    <property type="match status" value="1"/>
</dbReference>
<dbReference type="InterPro" id="IPR051607">
    <property type="entry name" value="Metallo-dep_hydrolases"/>
</dbReference>
<accession>A0A4Y8RSQ1</accession>
<dbReference type="NCBIfam" id="NF006684">
    <property type="entry name" value="PRK09229.1-5"/>
    <property type="match status" value="1"/>
</dbReference>
<dbReference type="NCBIfam" id="NF006683">
    <property type="entry name" value="PRK09229.1-4"/>
    <property type="match status" value="1"/>
</dbReference>
<dbReference type="Gene3D" id="2.30.40.10">
    <property type="entry name" value="Urease, subunit C, domain 1"/>
    <property type="match status" value="1"/>
</dbReference>
<evidence type="ECO:0000259" key="5">
    <source>
        <dbReference type="Pfam" id="PF01979"/>
    </source>
</evidence>
<dbReference type="InterPro" id="IPR055156">
    <property type="entry name" value="HutF-like_N"/>
</dbReference>
<keyword evidence="4" id="KW-0862">Zinc</keyword>
<dbReference type="Pfam" id="PF01979">
    <property type="entry name" value="Amidohydro_1"/>
    <property type="match status" value="1"/>
</dbReference>
<dbReference type="GO" id="GO:0005829">
    <property type="term" value="C:cytosol"/>
    <property type="evidence" value="ECO:0007669"/>
    <property type="project" value="TreeGrafter"/>
</dbReference>
<protein>
    <submittedName>
        <fullName evidence="7">Formimidoylglutamate deiminase</fullName>
        <ecNumber evidence="7">3.5.3.13</ecNumber>
    </submittedName>
</protein>
<evidence type="ECO:0000259" key="6">
    <source>
        <dbReference type="Pfam" id="PF22429"/>
    </source>
</evidence>
<dbReference type="RefSeq" id="WP_134759713.1">
    <property type="nucleotide sequence ID" value="NZ_SOZD01000001.1"/>
</dbReference>
<keyword evidence="8" id="KW-1185">Reference proteome</keyword>
<reference evidence="7 8" key="1">
    <citation type="submission" date="2019-03" db="EMBL/GenBank/DDBJ databases">
        <title>Jiella endophytica sp. nov., a novel endophytic bacterium isolated from root of Ficus microcarpa Linn. f.</title>
        <authorList>
            <person name="Tuo L."/>
        </authorList>
    </citation>
    <scope>NUCLEOTIDE SEQUENCE [LARGE SCALE GENOMIC DNA]</scope>
    <source>
        <strain evidence="7 8">CBS5Q-3</strain>
    </source>
</reference>
<organism evidence="7 8">
    <name type="scientific">Jiella endophytica</name>
    <dbReference type="NCBI Taxonomy" id="2558362"/>
    <lineage>
        <taxon>Bacteria</taxon>
        <taxon>Pseudomonadati</taxon>
        <taxon>Pseudomonadota</taxon>
        <taxon>Alphaproteobacteria</taxon>
        <taxon>Hyphomicrobiales</taxon>
        <taxon>Aurantimonadaceae</taxon>
        <taxon>Jiella</taxon>
    </lineage>
</organism>
<dbReference type="SUPFAM" id="SSF51338">
    <property type="entry name" value="Composite domain of metallo-dependent hydrolases"/>
    <property type="match status" value="1"/>
</dbReference>
<dbReference type="EC" id="3.5.3.13" evidence="7"/>
<keyword evidence="3 7" id="KW-0378">Hydrolase</keyword>
<dbReference type="SUPFAM" id="SSF51556">
    <property type="entry name" value="Metallo-dependent hydrolases"/>
    <property type="match status" value="1"/>
</dbReference>
<evidence type="ECO:0000256" key="2">
    <source>
        <dbReference type="ARBA" id="ARBA00022723"/>
    </source>
</evidence>
<dbReference type="GO" id="GO:0046872">
    <property type="term" value="F:metal ion binding"/>
    <property type="evidence" value="ECO:0007669"/>
    <property type="project" value="UniProtKB-KW"/>
</dbReference>
<evidence type="ECO:0000313" key="7">
    <source>
        <dbReference type="EMBL" id="TFF27266.1"/>
    </source>
</evidence>
<comment type="caution">
    <text evidence="7">The sequence shown here is derived from an EMBL/GenBank/DDBJ whole genome shotgun (WGS) entry which is preliminary data.</text>
</comment>
<dbReference type="PANTHER" id="PTHR11271">
    <property type="entry name" value="GUANINE DEAMINASE"/>
    <property type="match status" value="1"/>
</dbReference>
<dbReference type="InterPro" id="IPR032466">
    <property type="entry name" value="Metal_Hydrolase"/>
</dbReference>
<sequence>MSTIHAERALTPDGWRQNVRLTLADGRIASLDEGAPAPGDERTAILLPAMPNLHSHAFQRAMAGLAEIRGPGVDTFWVWRETMYRFALSMTPDDVQAVAAQLYVEMLEAGFGSVGEFHYLHHDTDGRPYADVAAMASAIAAAGSETGIGLTLIPVLYAHSTFGGAAPNPGQRRFISDRDVFATLVEASESALAPLDGSVLAIAAHSLRAVTPDELAFAAALKPDAPMHIHAAEQVKEVDDCLAWSGQRPVEWLLDNAGLSSRWCLIHATHMTESETEGLARSGAVAGLCPITEASLGDGVFPAREFVDAGGSFGIGSDSNILIGVADELRQLEYAQRLSRRSRNVLAEPGASTGRALLTAALVGGATALGRATPAIAAGAPADFVSLNAEHPALIGRTDDAILDSWIFGASRPAVDSVWVRGRKLVSGGHHGRREAVFAKFRAAVEGLAARA</sequence>
<dbReference type="GO" id="GO:0019239">
    <property type="term" value="F:deaminase activity"/>
    <property type="evidence" value="ECO:0007669"/>
    <property type="project" value="TreeGrafter"/>
</dbReference>
<dbReference type="EMBL" id="SOZD01000001">
    <property type="protein sequence ID" value="TFF27266.1"/>
    <property type="molecule type" value="Genomic_DNA"/>
</dbReference>
<dbReference type="InterPro" id="IPR011059">
    <property type="entry name" value="Metal-dep_hydrolase_composite"/>
</dbReference>
<evidence type="ECO:0000256" key="3">
    <source>
        <dbReference type="ARBA" id="ARBA00022801"/>
    </source>
</evidence>
<dbReference type="Gene3D" id="3.20.20.140">
    <property type="entry name" value="Metal-dependent hydrolases"/>
    <property type="match status" value="1"/>
</dbReference>
<dbReference type="AlphaFoldDB" id="A0A4Y8RSQ1"/>
<dbReference type="InterPro" id="IPR006680">
    <property type="entry name" value="Amidohydro-rel"/>
</dbReference>
<dbReference type="Pfam" id="PF22429">
    <property type="entry name" value="HutF_N"/>
    <property type="match status" value="1"/>
</dbReference>
<evidence type="ECO:0000313" key="8">
    <source>
        <dbReference type="Proteomes" id="UP000298179"/>
    </source>
</evidence>
<gene>
    <name evidence="7" type="ORF">E3C22_01975</name>
</gene>
<dbReference type="PANTHER" id="PTHR11271:SF48">
    <property type="entry name" value="AMIDOHYDROLASE-RELATED DOMAIN-CONTAINING PROTEIN"/>
    <property type="match status" value="1"/>
</dbReference>
<name>A0A4Y8RSQ1_9HYPH</name>
<comment type="cofactor">
    <cofactor evidence="1">
        <name>Zn(2+)</name>
        <dbReference type="ChEBI" id="CHEBI:29105"/>
    </cofactor>
</comment>
<dbReference type="Proteomes" id="UP000298179">
    <property type="component" value="Unassembled WGS sequence"/>
</dbReference>
<evidence type="ECO:0000256" key="4">
    <source>
        <dbReference type="ARBA" id="ARBA00022833"/>
    </source>
</evidence>